<evidence type="ECO:0000313" key="2">
    <source>
        <dbReference type="EMBL" id="AEI35693.1"/>
    </source>
</evidence>
<dbReference type="Gene3D" id="3.40.50.150">
    <property type="entry name" value="Vaccinia Virus protein VP39"/>
    <property type="match status" value="1"/>
</dbReference>
<reference evidence="2" key="1">
    <citation type="submission" date="2011-05" db="EMBL/GenBank/DDBJ databases">
        <authorList>
            <person name="Kuske C.R."/>
            <person name="Challacombe J.F."/>
            <person name="Siddaramappa S."/>
            <person name="Petersen J.M."/>
            <person name="Bruce D.C."/>
        </authorList>
    </citation>
    <scope>NUCLEOTIDE SEQUENCE</scope>
    <source>
        <strain evidence="2">TX077308</strain>
    </source>
</reference>
<dbReference type="Proteomes" id="UP000000490">
    <property type="component" value="Chromosome"/>
</dbReference>
<keyword evidence="1" id="KW-0175">Coiled coil</keyword>
<dbReference type="SUPFAM" id="SSF53335">
    <property type="entry name" value="S-adenosyl-L-methionine-dependent methyltransferases"/>
    <property type="match status" value="1"/>
</dbReference>
<protein>
    <submittedName>
        <fullName evidence="2">Uncharacterized protein</fullName>
    </submittedName>
</protein>
<organism evidence="2 3">
    <name type="scientific">Francisella salina</name>
    <dbReference type="NCBI Taxonomy" id="573569"/>
    <lineage>
        <taxon>Bacteria</taxon>
        <taxon>Pseudomonadati</taxon>
        <taxon>Pseudomonadota</taxon>
        <taxon>Gammaproteobacteria</taxon>
        <taxon>Thiotrichales</taxon>
        <taxon>Francisellaceae</taxon>
        <taxon>Francisella</taxon>
    </lineage>
</organism>
<feature type="coiled-coil region" evidence="1">
    <location>
        <begin position="202"/>
        <end position="355"/>
    </location>
</feature>
<dbReference type="InterPro" id="IPR029063">
    <property type="entry name" value="SAM-dependent_MTases_sf"/>
</dbReference>
<keyword evidence="3" id="KW-1185">Reference proteome</keyword>
<accession>A0ABN3ZM26</accession>
<dbReference type="EMBL" id="CP002872">
    <property type="protein sequence ID" value="AEI35693.1"/>
    <property type="molecule type" value="Genomic_DNA"/>
</dbReference>
<dbReference type="RefSeq" id="WP_013922533.1">
    <property type="nucleotide sequence ID" value="NC_015696.1"/>
</dbReference>
<gene>
    <name evidence="2" type="ordered locus">F7308_0766</name>
</gene>
<proteinExistence type="predicted"/>
<name>A0ABN3ZM26_FRAST</name>
<evidence type="ECO:0000313" key="3">
    <source>
        <dbReference type="Proteomes" id="UP000000490"/>
    </source>
</evidence>
<sequence length="599" mass="69350">MFDFSYIKDLPIFYNQYKPKDVILVDADISQWSKVVANENEATKLHYIASPISNLVDKQISEAWKFYETILSNDGEEVQLYKYSLKFLDGQIPQDVLQGYWPNAHLKEQFKGQSISSEDFFTTNFKPESNKFIIFEKLGAISSIKNLDFDVNNIVLIAARILESEDECVSKLALSKCLETKGFKEVALYADHFPKMGMVVYVRDFESESKSYKQKIESLDEIVATKKADIAKLQQENKLQSENIVKLNFRVGSLNNSLESVSNDIKSKDISIDELSKDLELYKTKLDKVTSEYVESEAKYKQALGEKNTSLDNITEDVKKLREVILELNSAKESLAFKTRELEAMQSNLLDVNKKVFDRSELNEELKASLNRNNQQIFNNIQSFINLQNYFIHGSTPMSFYGFPISPDVGLFLIERLQYDKYDLIIEFGSGTSTILFSKILREQQKRVSNFPKVISFDHNEYYYKRTLSNLKSEGLESYVDLVYAPLSKYSYEGNSYMYYNCGDILNTIAMDMVKYKKVLVLVDGPPQSTGKNARFPALPYLYNHLRKCHVDLMLDDFNRPEENSVAKMWRAFLDAKKIEYSSEEKKFERGMYILKFQL</sequence>
<evidence type="ECO:0000256" key="1">
    <source>
        <dbReference type="SAM" id="Coils"/>
    </source>
</evidence>